<organism evidence="6 7">
    <name type="scientific">Paenibacillus sepulcri</name>
    <dbReference type="NCBI Taxonomy" id="359917"/>
    <lineage>
        <taxon>Bacteria</taxon>
        <taxon>Bacillati</taxon>
        <taxon>Bacillota</taxon>
        <taxon>Bacilli</taxon>
        <taxon>Bacillales</taxon>
        <taxon>Paenibacillaceae</taxon>
        <taxon>Paenibacillus</taxon>
    </lineage>
</organism>
<dbReference type="Pfam" id="PF13416">
    <property type="entry name" value="SBP_bac_8"/>
    <property type="match status" value="1"/>
</dbReference>
<keyword evidence="4" id="KW-0564">Palmitate</keyword>
<evidence type="ECO:0000256" key="4">
    <source>
        <dbReference type="ARBA" id="ARBA00023139"/>
    </source>
</evidence>
<dbReference type="PANTHER" id="PTHR43649:SF33">
    <property type="entry name" value="POLYGALACTURONAN_RHAMNOGALACTURONAN-BINDING PROTEIN YTCQ"/>
    <property type="match status" value="1"/>
</dbReference>
<name>A0ABS7CJ18_9BACL</name>
<evidence type="ECO:0000256" key="5">
    <source>
        <dbReference type="ARBA" id="ARBA00023288"/>
    </source>
</evidence>
<evidence type="ECO:0000256" key="1">
    <source>
        <dbReference type="ARBA" id="ARBA00022475"/>
    </source>
</evidence>
<dbReference type="PANTHER" id="PTHR43649">
    <property type="entry name" value="ARABINOSE-BINDING PROTEIN-RELATED"/>
    <property type="match status" value="1"/>
</dbReference>
<dbReference type="Proteomes" id="UP001519887">
    <property type="component" value="Unassembled WGS sequence"/>
</dbReference>
<gene>
    <name evidence="6" type="ORF">K0U00_43275</name>
</gene>
<keyword evidence="7" id="KW-1185">Reference proteome</keyword>
<evidence type="ECO:0000313" key="7">
    <source>
        <dbReference type="Proteomes" id="UP001519887"/>
    </source>
</evidence>
<dbReference type="InterPro" id="IPR050490">
    <property type="entry name" value="Bact_solute-bd_prot1"/>
</dbReference>
<dbReference type="SUPFAM" id="SSF53850">
    <property type="entry name" value="Periplasmic binding protein-like II"/>
    <property type="match status" value="1"/>
</dbReference>
<dbReference type="Gene3D" id="3.40.190.10">
    <property type="entry name" value="Periplasmic binding protein-like II"/>
    <property type="match status" value="1"/>
</dbReference>
<protein>
    <submittedName>
        <fullName evidence="6">Extracellular solute-binding protein</fullName>
    </submittedName>
</protein>
<keyword evidence="3" id="KW-0472">Membrane</keyword>
<evidence type="ECO:0000313" key="6">
    <source>
        <dbReference type="EMBL" id="MBW7460905.1"/>
    </source>
</evidence>
<evidence type="ECO:0000256" key="3">
    <source>
        <dbReference type="ARBA" id="ARBA00023136"/>
    </source>
</evidence>
<dbReference type="EMBL" id="JAHZIK010002545">
    <property type="protein sequence ID" value="MBW7460905.1"/>
    <property type="molecule type" value="Genomic_DNA"/>
</dbReference>
<dbReference type="InterPro" id="IPR006059">
    <property type="entry name" value="SBP"/>
</dbReference>
<reference evidence="6 7" key="1">
    <citation type="submission" date="2021-07" db="EMBL/GenBank/DDBJ databases">
        <title>Paenibacillus radiodurans sp. nov., isolated from the southeastern edge of Tengger Desert.</title>
        <authorList>
            <person name="Zhang G."/>
        </authorList>
    </citation>
    <scope>NUCLEOTIDE SEQUENCE [LARGE SCALE GENOMIC DNA]</scope>
    <source>
        <strain evidence="6 7">CCM 7311</strain>
    </source>
</reference>
<sequence>TATPGNTADTGEATDPFGKYEETVKVSIGQCTDPTNNSLPEGDTPEDNVFTRNVEEVLNVDIEYAWSVACGANWDQKLGISIASGDLPDAMVVNQLALRAMVEAGQLEDMTEVYEKYAAPGVKDVIDATEGFGINAATFDGKLMAIPGSKGGADGVHLMYMRKDWLDKLGLEPPKTIDEFEKAIQAMTEKDPDGNGQNDTFGLSGPQSGDGKLNATFLESGNNLYGFDPIFSAFDSHPGYWLEGADGKPVY</sequence>
<comment type="caution">
    <text evidence="6">The sequence shown here is derived from an EMBL/GenBank/DDBJ whole genome shotgun (WGS) entry which is preliminary data.</text>
</comment>
<accession>A0ABS7CJ18</accession>
<feature type="non-terminal residue" evidence="6">
    <location>
        <position position="1"/>
    </location>
</feature>
<proteinExistence type="predicted"/>
<keyword evidence="1" id="KW-1003">Cell membrane</keyword>
<keyword evidence="2" id="KW-0732">Signal</keyword>
<feature type="non-terminal residue" evidence="6">
    <location>
        <position position="251"/>
    </location>
</feature>
<evidence type="ECO:0000256" key="2">
    <source>
        <dbReference type="ARBA" id="ARBA00022729"/>
    </source>
</evidence>
<keyword evidence="5" id="KW-0449">Lipoprotein</keyword>